<dbReference type="InterPro" id="IPR032675">
    <property type="entry name" value="LRR_dom_sf"/>
</dbReference>
<keyword evidence="2" id="KW-1185">Reference proteome</keyword>
<dbReference type="PANTHER" id="PTHR38926">
    <property type="entry name" value="F-BOX DOMAIN CONTAINING PROTEIN, EXPRESSED"/>
    <property type="match status" value="1"/>
</dbReference>
<dbReference type="Proteomes" id="UP000054279">
    <property type="component" value="Unassembled WGS sequence"/>
</dbReference>
<evidence type="ECO:0000313" key="2">
    <source>
        <dbReference type="Proteomes" id="UP000054279"/>
    </source>
</evidence>
<protein>
    <recommendedName>
        <fullName evidence="3">F-box domain-containing protein</fullName>
    </recommendedName>
</protein>
<dbReference type="Gene3D" id="3.80.10.10">
    <property type="entry name" value="Ribonuclease Inhibitor"/>
    <property type="match status" value="1"/>
</dbReference>
<dbReference type="AlphaFoldDB" id="A0A0C9UDK3"/>
<organism evidence="1 2">
    <name type="scientific">Sphaerobolus stellatus (strain SS14)</name>
    <dbReference type="NCBI Taxonomy" id="990650"/>
    <lineage>
        <taxon>Eukaryota</taxon>
        <taxon>Fungi</taxon>
        <taxon>Dikarya</taxon>
        <taxon>Basidiomycota</taxon>
        <taxon>Agaricomycotina</taxon>
        <taxon>Agaricomycetes</taxon>
        <taxon>Phallomycetidae</taxon>
        <taxon>Geastrales</taxon>
        <taxon>Sphaerobolaceae</taxon>
        <taxon>Sphaerobolus</taxon>
    </lineage>
</organism>
<proteinExistence type="predicted"/>
<evidence type="ECO:0000313" key="1">
    <source>
        <dbReference type="EMBL" id="KIJ41153.1"/>
    </source>
</evidence>
<dbReference type="OrthoDB" id="3365698at2759"/>
<accession>A0A0C9UDK3</accession>
<name>A0A0C9UDK3_SPHS4</name>
<dbReference type="HOGENOM" id="CLU_570075_0_0_1"/>
<gene>
    <name evidence="1" type="ORF">M422DRAFT_68411</name>
</gene>
<sequence length="448" mass="50728">MNENSVAPILRIPTEVLTEIFCHTSGAYLGPDDFWALDDTTCIPDDAVNQMPFRLLQVCRVWYNIVLDTPRLFARVALDEYTPRPYQLLLTHLGRSGAHLMDVWIDVDKIDFIEDDYDDIFHLVRNNFSRIRSLSMPPGCYLADLVPEGTEVHAPALVSLDLSYQATRSGLQTSDVGFLVAPNLKHLKVCLTYETHLLIKMTAGALTKFTNTGFVSHYPALQRLSSEFPHLEELKVIQNTYDDNNNIETGGMLPIRFNSLKRFRFEWEGPSYIPAPPENLATLENIRTPKLECLEFYAMVGVQFSSIRVWLGASNAPIRTLAVKKSQIDGQTLSDLLPHLPHLEELVIEKATLQQEAIELLDRRINPQICPKLIEIVFLKSSISFQSVLNMLTSRLTRTNNIEALLEGFETDINTVVAASDRSQLTFLEESYAGFSVWIDESIYVDSD</sequence>
<dbReference type="SUPFAM" id="SSF52047">
    <property type="entry name" value="RNI-like"/>
    <property type="match status" value="1"/>
</dbReference>
<reference evidence="1 2" key="1">
    <citation type="submission" date="2014-06" db="EMBL/GenBank/DDBJ databases">
        <title>Evolutionary Origins and Diversification of the Mycorrhizal Mutualists.</title>
        <authorList>
            <consortium name="DOE Joint Genome Institute"/>
            <consortium name="Mycorrhizal Genomics Consortium"/>
            <person name="Kohler A."/>
            <person name="Kuo A."/>
            <person name="Nagy L.G."/>
            <person name="Floudas D."/>
            <person name="Copeland A."/>
            <person name="Barry K.W."/>
            <person name="Cichocki N."/>
            <person name="Veneault-Fourrey C."/>
            <person name="LaButti K."/>
            <person name="Lindquist E.A."/>
            <person name="Lipzen A."/>
            <person name="Lundell T."/>
            <person name="Morin E."/>
            <person name="Murat C."/>
            <person name="Riley R."/>
            <person name="Ohm R."/>
            <person name="Sun H."/>
            <person name="Tunlid A."/>
            <person name="Henrissat B."/>
            <person name="Grigoriev I.V."/>
            <person name="Hibbett D.S."/>
            <person name="Martin F."/>
        </authorList>
    </citation>
    <scope>NUCLEOTIDE SEQUENCE [LARGE SCALE GENOMIC DNA]</scope>
    <source>
        <strain evidence="1 2">SS14</strain>
    </source>
</reference>
<dbReference type="EMBL" id="KN837139">
    <property type="protein sequence ID" value="KIJ41153.1"/>
    <property type="molecule type" value="Genomic_DNA"/>
</dbReference>
<dbReference type="PANTHER" id="PTHR38926:SF72">
    <property type="entry name" value="IM:7136021-RELATED"/>
    <property type="match status" value="1"/>
</dbReference>
<evidence type="ECO:0008006" key="3">
    <source>
        <dbReference type="Google" id="ProtNLM"/>
    </source>
</evidence>